<keyword evidence="2" id="KW-1185">Reference proteome</keyword>
<evidence type="ECO:0000313" key="2">
    <source>
        <dbReference type="Proteomes" id="UP001218218"/>
    </source>
</evidence>
<reference evidence="1" key="1">
    <citation type="submission" date="2023-03" db="EMBL/GenBank/DDBJ databases">
        <title>Massive genome expansion in bonnet fungi (Mycena s.s.) driven by repeated elements and novel gene families across ecological guilds.</title>
        <authorList>
            <consortium name="Lawrence Berkeley National Laboratory"/>
            <person name="Harder C.B."/>
            <person name="Miyauchi S."/>
            <person name="Viragh M."/>
            <person name="Kuo A."/>
            <person name="Thoen E."/>
            <person name="Andreopoulos B."/>
            <person name="Lu D."/>
            <person name="Skrede I."/>
            <person name="Drula E."/>
            <person name="Henrissat B."/>
            <person name="Morin E."/>
            <person name="Kohler A."/>
            <person name="Barry K."/>
            <person name="LaButti K."/>
            <person name="Morin E."/>
            <person name="Salamov A."/>
            <person name="Lipzen A."/>
            <person name="Mereny Z."/>
            <person name="Hegedus B."/>
            <person name="Baldrian P."/>
            <person name="Stursova M."/>
            <person name="Weitz H."/>
            <person name="Taylor A."/>
            <person name="Grigoriev I.V."/>
            <person name="Nagy L.G."/>
            <person name="Martin F."/>
            <person name="Kauserud H."/>
        </authorList>
    </citation>
    <scope>NUCLEOTIDE SEQUENCE</scope>
    <source>
        <strain evidence="1">CBHHK002</strain>
    </source>
</reference>
<gene>
    <name evidence="1" type="ORF">DFH08DRAFT_632284</name>
</gene>
<protein>
    <submittedName>
        <fullName evidence="1">Uncharacterized protein</fullName>
    </submittedName>
</protein>
<organism evidence="1 2">
    <name type="scientific">Mycena albidolilacea</name>
    <dbReference type="NCBI Taxonomy" id="1033008"/>
    <lineage>
        <taxon>Eukaryota</taxon>
        <taxon>Fungi</taxon>
        <taxon>Dikarya</taxon>
        <taxon>Basidiomycota</taxon>
        <taxon>Agaricomycotina</taxon>
        <taxon>Agaricomycetes</taxon>
        <taxon>Agaricomycetidae</taxon>
        <taxon>Agaricales</taxon>
        <taxon>Marasmiineae</taxon>
        <taxon>Mycenaceae</taxon>
        <taxon>Mycena</taxon>
    </lineage>
</organism>
<sequence>LSLCAAAHNTKPMILLLDGNARTQSKQAGGDLIRLSSDQKPVSPRGQRMLSAWKRSKLVILNGTHLEDVLPGRSTSIKELGVAEAVVDYAVVSESLVPMIRSLSVATPSPPKEAWSDHVSLTLRI</sequence>
<accession>A0AAD7AJ12</accession>
<name>A0AAD7AJ12_9AGAR</name>
<feature type="non-terminal residue" evidence="1">
    <location>
        <position position="125"/>
    </location>
</feature>
<evidence type="ECO:0000313" key="1">
    <source>
        <dbReference type="EMBL" id="KAJ7359876.1"/>
    </source>
</evidence>
<dbReference type="InterPro" id="IPR036691">
    <property type="entry name" value="Endo/exonu/phosph_ase_sf"/>
</dbReference>
<dbReference type="Gene3D" id="3.60.10.10">
    <property type="entry name" value="Endonuclease/exonuclease/phosphatase"/>
    <property type="match status" value="1"/>
</dbReference>
<comment type="caution">
    <text evidence="1">The sequence shown here is derived from an EMBL/GenBank/DDBJ whole genome shotgun (WGS) entry which is preliminary data.</text>
</comment>
<dbReference type="EMBL" id="JARIHO010000006">
    <property type="protein sequence ID" value="KAJ7359876.1"/>
    <property type="molecule type" value="Genomic_DNA"/>
</dbReference>
<proteinExistence type="predicted"/>
<dbReference type="Proteomes" id="UP001218218">
    <property type="component" value="Unassembled WGS sequence"/>
</dbReference>
<dbReference type="AlphaFoldDB" id="A0AAD7AJ12"/>
<feature type="non-terminal residue" evidence="1">
    <location>
        <position position="1"/>
    </location>
</feature>